<dbReference type="OrthoDB" id="956632at2"/>
<dbReference type="EMBL" id="FPBF01000003">
    <property type="protein sequence ID" value="SFT90103.1"/>
    <property type="molecule type" value="Genomic_DNA"/>
</dbReference>
<keyword evidence="2" id="KW-1185">Reference proteome</keyword>
<dbReference type="Proteomes" id="UP000199673">
    <property type="component" value="Unassembled WGS sequence"/>
</dbReference>
<accession>A0A1I7BSL4</accession>
<reference evidence="2" key="1">
    <citation type="submission" date="2016-10" db="EMBL/GenBank/DDBJ databases">
        <authorList>
            <person name="Varghese N."/>
            <person name="Submissions S."/>
        </authorList>
    </citation>
    <scope>NUCLEOTIDE SEQUENCE [LARGE SCALE GENOMIC DNA]</scope>
    <source>
        <strain evidence="2">DSM 23445</strain>
    </source>
</reference>
<sequence length="158" mass="17659">MNQLPKLLFASAFTLLLFQCAPYQPEGQGVVGLVTWQEGNQMPMMNEDDEEGKKDKRVTVGEPVKRTLRVYPLIKISDVTLENGLFQSVAAKPITEIEMDENGRYSINLSPGRYSILIVEEGGLFASIFDGDGNIQPVTVKENEWTLLDIVVNYKAAY</sequence>
<gene>
    <name evidence="1" type="ORF">SAMN04489724_2658</name>
</gene>
<dbReference type="AlphaFoldDB" id="A0A1I7BSL4"/>
<dbReference type="RefSeq" id="WP_091693845.1">
    <property type="nucleotide sequence ID" value="NZ_FPBF01000003.1"/>
</dbReference>
<evidence type="ECO:0000313" key="1">
    <source>
        <dbReference type="EMBL" id="SFT90103.1"/>
    </source>
</evidence>
<evidence type="ECO:0000313" key="2">
    <source>
        <dbReference type="Proteomes" id="UP000199673"/>
    </source>
</evidence>
<protein>
    <recommendedName>
        <fullName evidence="3">Carboxypeptidase regulatory-like domain-containing protein</fullName>
    </recommendedName>
</protein>
<evidence type="ECO:0008006" key="3">
    <source>
        <dbReference type="Google" id="ProtNLM"/>
    </source>
</evidence>
<dbReference type="STRING" id="305507.SAMN04489724_2658"/>
<organism evidence="1 2">
    <name type="scientific">Algoriphagus locisalis</name>
    <dbReference type="NCBI Taxonomy" id="305507"/>
    <lineage>
        <taxon>Bacteria</taxon>
        <taxon>Pseudomonadati</taxon>
        <taxon>Bacteroidota</taxon>
        <taxon>Cytophagia</taxon>
        <taxon>Cytophagales</taxon>
        <taxon>Cyclobacteriaceae</taxon>
        <taxon>Algoriphagus</taxon>
    </lineage>
</organism>
<proteinExistence type="predicted"/>
<name>A0A1I7BSL4_9BACT</name>